<name>A0A1R2C5L9_9CILI</name>
<dbReference type="Pfam" id="PF12394">
    <property type="entry name" value="DUF3657"/>
    <property type="match status" value="1"/>
</dbReference>
<organism evidence="3 4">
    <name type="scientific">Stentor coeruleus</name>
    <dbReference type="NCBI Taxonomy" id="5963"/>
    <lineage>
        <taxon>Eukaryota</taxon>
        <taxon>Sar</taxon>
        <taxon>Alveolata</taxon>
        <taxon>Ciliophora</taxon>
        <taxon>Postciliodesmatophora</taxon>
        <taxon>Heterotrichea</taxon>
        <taxon>Heterotrichida</taxon>
        <taxon>Stentoridae</taxon>
        <taxon>Stentor</taxon>
    </lineage>
</organism>
<evidence type="ECO:0000259" key="2">
    <source>
        <dbReference type="Pfam" id="PF05057"/>
    </source>
</evidence>
<comment type="caution">
    <text evidence="3">The sequence shown here is derived from an EMBL/GenBank/DDBJ whole genome shotgun (WGS) entry which is preliminary data.</text>
</comment>
<reference evidence="3 4" key="1">
    <citation type="submission" date="2016-11" db="EMBL/GenBank/DDBJ databases">
        <title>The macronuclear genome of Stentor coeruleus: a giant cell with tiny introns.</title>
        <authorList>
            <person name="Slabodnick M."/>
            <person name="Ruby J.G."/>
            <person name="Reiff S.B."/>
            <person name="Swart E.C."/>
            <person name="Gosai S."/>
            <person name="Prabakaran S."/>
            <person name="Witkowska E."/>
            <person name="Larue G.E."/>
            <person name="Fisher S."/>
            <person name="Freeman R.M."/>
            <person name="Gunawardena J."/>
            <person name="Chu W."/>
            <person name="Stover N.A."/>
            <person name="Gregory B.D."/>
            <person name="Nowacki M."/>
            <person name="Derisi J."/>
            <person name="Roy S.W."/>
            <person name="Marshall W.F."/>
            <person name="Sood P."/>
        </authorList>
    </citation>
    <scope>NUCLEOTIDE SEQUENCE [LARGE SCALE GENOMIC DNA]</scope>
    <source>
        <strain evidence="3">WM001</strain>
    </source>
</reference>
<evidence type="ECO:0000256" key="1">
    <source>
        <dbReference type="ARBA" id="ARBA00007949"/>
    </source>
</evidence>
<dbReference type="OrthoDB" id="273452at2759"/>
<protein>
    <recommendedName>
        <fullName evidence="2">DUF676 domain-containing protein</fullName>
    </recommendedName>
</protein>
<dbReference type="Gene3D" id="3.40.50.1820">
    <property type="entry name" value="alpha/beta hydrolase"/>
    <property type="match status" value="1"/>
</dbReference>
<dbReference type="PANTHER" id="PTHR12482">
    <property type="entry name" value="LIPASE ROG1-RELATED-RELATED"/>
    <property type="match status" value="1"/>
</dbReference>
<evidence type="ECO:0000313" key="4">
    <source>
        <dbReference type="Proteomes" id="UP000187209"/>
    </source>
</evidence>
<proteinExistence type="inferred from homology"/>
<dbReference type="Pfam" id="PF05057">
    <property type="entry name" value="DUF676"/>
    <property type="match status" value="1"/>
</dbReference>
<evidence type="ECO:0000313" key="3">
    <source>
        <dbReference type="EMBL" id="OMJ84322.1"/>
    </source>
</evidence>
<dbReference type="AlphaFoldDB" id="A0A1R2C5L9"/>
<dbReference type="InterPro" id="IPR022122">
    <property type="entry name" value="DUF3657"/>
</dbReference>
<dbReference type="InterPro" id="IPR007751">
    <property type="entry name" value="DUF676_lipase-like"/>
</dbReference>
<sequence length="653" mass="76184">MRGLYYYDFKVFYTIGECTVYANPYNVHVENSVLTKHLANAPGYIDNMSYKSKTFYIRYCDEDVKIQEVAVFRIEIDADIGFYTELTIECSFMYYESLPGISPRNENRVFKQEAQTQIKVYNFAKGAHQFLPITFDENHACVLNTTIHILPLDFRFRQNCISTDRIQSCDISLYNSLSQYFFGDKTHVDFADIVNVQNMYVKLLYIVIERIKKVIGLACGRNQDDKYGKKGCDEEMKVVERINDTDPRVVARFVMLQIQEAAGKINVLEYTLVNIIIQEQSQICTEMMYKYNDIIKDRWGESIFQTVTQSTTFFNPSEENIGKNHRKIAEKIRNSNYYKELELPTIYIKDYFPHPSSHPLLFLDISTKIPLNKKLWQQNWINYRPIRSQNLHLIIFVHGYQGTSFDLRAIRNQISLFKPNTILMCSNKNEEHTENDIENMGKRLAEEIIEFINEMGNQNRPSKISFIGHSLGGIIIRASLPFLSDFSSKFSFFMTFSSPHLGYMYNSSVIIDAGIWILKKVTNSLCMKQLSMTDSDIFEECLLYKLSQSNGIQWFKNICLVSSYQDNYVPFESARIEIRNENTEDYKTRVHLEMAKNILGKVLANKIYRIDVDFIIKNTGFDKMIGRAAHIQMLDNKALMQMILQCCAIFFEE</sequence>
<gene>
    <name evidence="3" type="ORF">SteCoe_14608</name>
</gene>
<feature type="domain" description="DUF676" evidence="2">
    <location>
        <begin position="388"/>
        <end position="573"/>
    </location>
</feature>
<dbReference type="InterPro" id="IPR029058">
    <property type="entry name" value="AB_hydrolase_fold"/>
</dbReference>
<dbReference type="PANTHER" id="PTHR12482:SF5">
    <property type="entry name" value="DUF676 DOMAIN-CONTAINING PROTEIN"/>
    <property type="match status" value="1"/>
</dbReference>
<comment type="similarity">
    <text evidence="1">Belongs to the FAM135 family.</text>
</comment>
<accession>A0A1R2C5L9</accession>
<dbReference type="SUPFAM" id="SSF53474">
    <property type="entry name" value="alpha/beta-Hydrolases"/>
    <property type="match status" value="1"/>
</dbReference>
<dbReference type="InterPro" id="IPR044294">
    <property type="entry name" value="Lipase-like"/>
</dbReference>
<dbReference type="EMBL" id="MPUH01000273">
    <property type="protein sequence ID" value="OMJ84322.1"/>
    <property type="molecule type" value="Genomic_DNA"/>
</dbReference>
<keyword evidence="4" id="KW-1185">Reference proteome</keyword>
<dbReference type="Proteomes" id="UP000187209">
    <property type="component" value="Unassembled WGS sequence"/>
</dbReference>